<evidence type="ECO:0000256" key="7">
    <source>
        <dbReference type="ARBA" id="ARBA00023136"/>
    </source>
</evidence>
<keyword evidence="8" id="KW-0997">Cell inner membrane</keyword>
<dbReference type="RefSeq" id="WP_302710794.1">
    <property type="nucleotide sequence ID" value="NZ_JAULRT010000027.1"/>
</dbReference>
<keyword evidence="6 8" id="KW-1133">Transmembrane helix</keyword>
<dbReference type="PRINTS" id="PR00175">
    <property type="entry name" value="NAALASMPORT"/>
</dbReference>
<dbReference type="Proteomes" id="UP001168380">
    <property type="component" value="Unassembled WGS sequence"/>
</dbReference>
<dbReference type="PANTHER" id="PTHR30330:SF3">
    <property type="entry name" value="TRANSCRIPTIONAL REGULATOR, LRP FAMILY"/>
    <property type="match status" value="1"/>
</dbReference>
<accession>A0ABT8T9J0</accession>
<feature type="transmembrane region" description="Helical" evidence="8">
    <location>
        <begin position="383"/>
        <end position="402"/>
    </location>
</feature>
<feature type="transmembrane region" description="Helical" evidence="8">
    <location>
        <begin position="177"/>
        <end position="197"/>
    </location>
</feature>
<evidence type="ECO:0000256" key="8">
    <source>
        <dbReference type="RuleBase" id="RU363064"/>
    </source>
</evidence>
<feature type="transmembrane region" description="Helical" evidence="8">
    <location>
        <begin position="58"/>
        <end position="78"/>
    </location>
</feature>
<evidence type="ECO:0000313" key="10">
    <source>
        <dbReference type="Proteomes" id="UP001168380"/>
    </source>
</evidence>
<dbReference type="NCBIfam" id="TIGR00835">
    <property type="entry name" value="agcS"/>
    <property type="match status" value="1"/>
</dbReference>
<keyword evidence="5 8" id="KW-0812">Transmembrane</keyword>
<feature type="transmembrane region" description="Helical" evidence="8">
    <location>
        <begin position="6"/>
        <end position="24"/>
    </location>
</feature>
<feature type="transmembrane region" description="Helical" evidence="8">
    <location>
        <begin position="132"/>
        <end position="151"/>
    </location>
</feature>
<proteinExistence type="inferred from homology"/>
<comment type="subcellular location">
    <subcellularLocation>
        <location evidence="8">Cell inner membrane</location>
        <topology evidence="8">Multi-pass membrane protein</topology>
    </subcellularLocation>
    <subcellularLocation>
        <location evidence="1">Cell membrane</location>
        <topology evidence="1">Multi-pass membrane protein</topology>
    </subcellularLocation>
</comment>
<feature type="transmembrane region" description="Helical" evidence="8">
    <location>
        <begin position="293"/>
        <end position="319"/>
    </location>
</feature>
<gene>
    <name evidence="9" type="ORF">QWI16_00575</name>
</gene>
<evidence type="ECO:0000256" key="1">
    <source>
        <dbReference type="ARBA" id="ARBA00004651"/>
    </source>
</evidence>
<protein>
    <submittedName>
        <fullName evidence="9">Alanine/glycine:cation symporter family protein</fullName>
    </submittedName>
</protein>
<dbReference type="Gene3D" id="1.20.1740.10">
    <property type="entry name" value="Amino acid/polyamine transporter I"/>
    <property type="match status" value="1"/>
</dbReference>
<dbReference type="Pfam" id="PF01235">
    <property type="entry name" value="Na_Ala_symp"/>
    <property type="match status" value="1"/>
</dbReference>
<feature type="transmembrane region" description="Helical" evidence="8">
    <location>
        <begin position="408"/>
        <end position="429"/>
    </location>
</feature>
<feature type="transmembrane region" description="Helical" evidence="8">
    <location>
        <begin position="339"/>
        <end position="363"/>
    </location>
</feature>
<comment type="similarity">
    <text evidence="2 8">Belongs to the alanine or glycine:cation symporter (AGCS) (TC 2.A.25) family.</text>
</comment>
<name>A0ABT8T9J0_9GAMM</name>
<keyword evidence="10" id="KW-1185">Reference proteome</keyword>
<dbReference type="InterPro" id="IPR001463">
    <property type="entry name" value="Na/Ala_symport"/>
</dbReference>
<evidence type="ECO:0000256" key="5">
    <source>
        <dbReference type="ARBA" id="ARBA00022692"/>
    </source>
</evidence>
<organism evidence="9 10">
    <name type="scientific">Gilvimarinus algae</name>
    <dbReference type="NCBI Taxonomy" id="3058037"/>
    <lineage>
        <taxon>Bacteria</taxon>
        <taxon>Pseudomonadati</taxon>
        <taxon>Pseudomonadota</taxon>
        <taxon>Gammaproteobacteria</taxon>
        <taxon>Cellvibrionales</taxon>
        <taxon>Cellvibrionaceae</taxon>
        <taxon>Gilvimarinus</taxon>
    </lineage>
</organism>
<dbReference type="PROSITE" id="PS00873">
    <property type="entry name" value="NA_ALANINE_SYMP"/>
    <property type="match status" value="1"/>
</dbReference>
<evidence type="ECO:0000313" key="9">
    <source>
        <dbReference type="EMBL" id="MDO3380643.1"/>
    </source>
</evidence>
<keyword evidence="3 8" id="KW-0813">Transport</keyword>
<dbReference type="PANTHER" id="PTHR30330">
    <property type="entry name" value="AGSS FAMILY TRANSPORTER, SODIUM-ALANINE"/>
    <property type="match status" value="1"/>
</dbReference>
<keyword evidence="8" id="KW-0769">Symport</keyword>
<reference evidence="9" key="1">
    <citation type="submission" date="2023-07" db="EMBL/GenBank/DDBJ databases">
        <title>Gilvimarinus algae sp. nov., isolated from the surface of Kelp.</title>
        <authorList>
            <person name="Sun Y.Y."/>
            <person name="Gong Y."/>
            <person name="Du Z.J."/>
        </authorList>
    </citation>
    <scope>NUCLEOTIDE SEQUENCE</scope>
    <source>
        <strain evidence="9">SDUM040014</strain>
    </source>
</reference>
<keyword evidence="7 8" id="KW-0472">Membrane</keyword>
<keyword evidence="4" id="KW-1003">Cell membrane</keyword>
<evidence type="ECO:0000256" key="2">
    <source>
        <dbReference type="ARBA" id="ARBA00009261"/>
    </source>
</evidence>
<dbReference type="EMBL" id="JAULRT010000027">
    <property type="protein sequence ID" value="MDO3380643.1"/>
    <property type="molecule type" value="Genomic_DNA"/>
</dbReference>
<feature type="transmembrane region" description="Helical" evidence="8">
    <location>
        <begin position="84"/>
        <end position="107"/>
    </location>
</feature>
<feature type="transmembrane region" description="Helical" evidence="8">
    <location>
        <begin position="209"/>
        <end position="229"/>
    </location>
</feature>
<sequence length="442" mass="46931">MWGLPLILLLVGGGLFFLVYSRGLPYRHFRHGLSILTGRYDNPTDQGTLSHFQALSTALSGTLGLGNIAGVALAIAAGGPGAVFWMWLTAIVGIATKFFTATAAVMYRGQDSLGQLQGGPMYVIREGLGKKWLWLAFFFAFAGLCGTQPIFQINQLVAMLRTSLAYPLGLATQEAHFAFDVSVGLISAALVFCVISGNLPRIGKVTAKLVPAMVLGYLFMTAGVLLTHIGEIPTAFALIFNDAFTGQAIAGGALGKVIQVGVSRGAFSNEAGIGTESMAHGAAKTNAPVREGLVAMCGPVIDTLVVCTCTALVILMTGVWQSSEADGVALTATAFASTYGSLGSVLLTVMVFFLSLSTIMTFWYYGAKCLGFMIGAERQHHYIWLYCLLIVLGSIGSVTAIFNFLIGMYAAMAIPTMVSALLLSPRIMAEARRYLNDLREKP</sequence>
<evidence type="ECO:0000256" key="3">
    <source>
        <dbReference type="ARBA" id="ARBA00022448"/>
    </source>
</evidence>
<evidence type="ECO:0000256" key="6">
    <source>
        <dbReference type="ARBA" id="ARBA00022989"/>
    </source>
</evidence>
<comment type="caution">
    <text evidence="9">The sequence shown here is derived from an EMBL/GenBank/DDBJ whole genome shotgun (WGS) entry which is preliminary data.</text>
</comment>
<evidence type="ECO:0000256" key="4">
    <source>
        <dbReference type="ARBA" id="ARBA00022475"/>
    </source>
</evidence>